<comment type="caution">
    <text evidence="4">The sequence shown here is derived from an EMBL/GenBank/DDBJ whole genome shotgun (WGS) entry which is preliminary data.</text>
</comment>
<evidence type="ECO:0000256" key="2">
    <source>
        <dbReference type="ARBA" id="ARBA00023163"/>
    </source>
</evidence>
<dbReference type="InterPro" id="IPR001034">
    <property type="entry name" value="DeoR_HTH"/>
</dbReference>
<evidence type="ECO:0000313" key="4">
    <source>
        <dbReference type="EMBL" id="MDP4299717.1"/>
    </source>
</evidence>
<evidence type="ECO:0000313" key="5">
    <source>
        <dbReference type="Proteomes" id="UP001235760"/>
    </source>
</evidence>
<name>A0ABT9G089_LEPDI</name>
<dbReference type="PROSITE" id="PS52050">
    <property type="entry name" value="WYL"/>
    <property type="match status" value="1"/>
</dbReference>
<dbReference type="PANTHER" id="PTHR34580:SF3">
    <property type="entry name" value="PROTEIN PAFB"/>
    <property type="match status" value="1"/>
</dbReference>
<dbReference type="SUPFAM" id="SSF46785">
    <property type="entry name" value="Winged helix' DNA-binding domain"/>
    <property type="match status" value="1"/>
</dbReference>
<dbReference type="PANTHER" id="PTHR34580">
    <property type="match status" value="1"/>
</dbReference>
<dbReference type="RefSeq" id="WP_305748289.1">
    <property type="nucleotide sequence ID" value="NZ_JAUZEE010000002.1"/>
</dbReference>
<dbReference type="Pfam" id="PF13280">
    <property type="entry name" value="WYL"/>
    <property type="match status" value="1"/>
</dbReference>
<sequence length="244" mass="27472">MRRAERLFELVQLIRGRRLSTAAWLADRLGVSARTVYRDVADLLAQGVPIEGEAGVGYRLGRGYELPPLMFSSAQAQALVAAIRVAAPRLDDRMARDAEDALGRILAVMPSTERTAADRLALFVPPHLRERMPGREALAPVRLAIDQRRKLRLDYRDAAGQASQRVVRPLACFCWDAVWTLAAWCEARSDFRHFRLDRMAAIETLDEPFRDEPGRTLADFLRRIEDEGRLKKTKGPARGPSARD</sequence>
<protein>
    <submittedName>
        <fullName evidence="4">YafY family protein</fullName>
    </submittedName>
</protein>
<keyword evidence="2" id="KW-0804">Transcription</keyword>
<dbReference type="InterPro" id="IPR036388">
    <property type="entry name" value="WH-like_DNA-bd_sf"/>
</dbReference>
<dbReference type="InterPro" id="IPR036390">
    <property type="entry name" value="WH_DNA-bd_sf"/>
</dbReference>
<dbReference type="InterPro" id="IPR051534">
    <property type="entry name" value="CBASS_pafABC_assoc_protein"/>
</dbReference>
<keyword evidence="5" id="KW-1185">Reference proteome</keyword>
<gene>
    <name evidence="4" type="ORF">Q8X39_03655</name>
</gene>
<dbReference type="Proteomes" id="UP001235760">
    <property type="component" value="Unassembled WGS sequence"/>
</dbReference>
<dbReference type="Gene3D" id="1.10.10.10">
    <property type="entry name" value="Winged helix-like DNA-binding domain superfamily/Winged helix DNA-binding domain"/>
    <property type="match status" value="1"/>
</dbReference>
<dbReference type="EMBL" id="JAUZEE010000002">
    <property type="protein sequence ID" value="MDP4299717.1"/>
    <property type="molecule type" value="Genomic_DNA"/>
</dbReference>
<evidence type="ECO:0000259" key="3">
    <source>
        <dbReference type="PROSITE" id="PS51000"/>
    </source>
</evidence>
<reference evidence="4 5" key="1">
    <citation type="submission" date="2023-08" db="EMBL/GenBank/DDBJ databases">
        <authorList>
            <person name="Roldan D.M."/>
            <person name="Menes R.J."/>
        </authorList>
    </citation>
    <scope>NUCLEOTIDE SEQUENCE [LARGE SCALE GENOMIC DNA]</scope>
    <source>
        <strain evidence="4 5">CCM 2812</strain>
    </source>
</reference>
<dbReference type="InterPro" id="IPR026881">
    <property type="entry name" value="WYL_dom"/>
</dbReference>
<dbReference type="Pfam" id="PF08279">
    <property type="entry name" value="HTH_11"/>
    <property type="match status" value="1"/>
</dbReference>
<organism evidence="4 5">
    <name type="scientific">Leptothrix discophora</name>
    <dbReference type="NCBI Taxonomy" id="89"/>
    <lineage>
        <taxon>Bacteria</taxon>
        <taxon>Pseudomonadati</taxon>
        <taxon>Pseudomonadota</taxon>
        <taxon>Betaproteobacteria</taxon>
        <taxon>Burkholderiales</taxon>
        <taxon>Sphaerotilaceae</taxon>
        <taxon>Leptothrix</taxon>
    </lineage>
</organism>
<proteinExistence type="predicted"/>
<evidence type="ECO:0000256" key="1">
    <source>
        <dbReference type="ARBA" id="ARBA00023015"/>
    </source>
</evidence>
<dbReference type="InterPro" id="IPR013196">
    <property type="entry name" value="HTH_11"/>
</dbReference>
<keyword evidence="1" id="KW-0805">Transcription regulation</keyword>
<feature type="domain" description="HTH deoR-type" evidence="3">
    <location>
        <begin position="3"/>
        <end position="58"/>
    </location>
</feature>
<dbReference type="PROSITE" id="PS51000">
    <property type="entry name" value="HTH_DEOR_2"/>
    <property type="match status" value="1"/>
</dbReference>
<accession>A0ABT9G089</accession>